<dbReference type="InterPro" id="IPR049874">
    <property type="entry name" value="ROK_cs"/>
</dbReference>
<organism evidence="2 3">
    <name type="scientific">Nonomuraea rosea</name>
    <dbReference type="NCBI Taxonomy" id="638574"/>
    <lineage>
        <taxon>Bacteria</taxon>
        <taxon>Bacillati</taxon>
        <taxon>Actinomycetota</taxon>
        <taxon>Actinomycetes</taxon>
        <taxon>Streptosporangiales</taxon>
        <taxon>Streptosporangiaceae</taxon>
        <taxon>Nonomuraea</taxon>
    </lineage>
</organism>
<evidence type="ECO:0000313" key="3">
    <source>
        <dbReference type="Proteomes" id="UP001500630"/>
    </source>
</evidence>
<comment type="similarity">
    <text evidence="1">Belongs to the ROK (NagC/XylR) family.</text>
</comment>
<dbReference type="InterPro" id="IPR000600">
    <property type="entry name" value="ROK"/>
</dbReference>
<proteinExistence type="inferred from homology"/>
<dbReference type="EMBL" id="BAABDQ010000062">
    <property type="protein sequence ID" value="GAA3620523.1"/>
    <property type="molecule type" value="Genomic_DNA"/>
</dbReference>
<comment type="caution">
    <text evidence="2">The sequence shown here is derived from an EMBL/GenBank/DDBJ whole genome shotgun (WGS) entry which is preliminary data.</text>
</comment>
<dbReference type="InterPro" id="IPR043129">
    <property type="entry name" value="ATPase_NBD"/>
</dbReference>
<keyword evidence="3" id="KW-1185">Reference proteome</keyword>
<dbReference type="PANTHER" id="PTHR18964:SF169">
    <property type="entry name" value="N-ACETYLMANNOSAMINE KINASE"/>
    <property type="match status" value="1"/>
</dbReference>
<dbReference type="PROSITE" id="PS01125">
    <property type="entry name" value="ROK"/>
    <property type="match status" value="1"/>
</dbReference>
<reference evidence="3" key="1">
    <citation type="journal article" date="2019" name="Int. J. Syst. Evol. Microbiol.">
        <title>The Global Catalogue of Microorganisms (GCM) 10K type strain sequencing project: providing services to taxonomists for standard genome sequencing and annotation.</title>
        <authorList>
            <consortium name="The Broad Institute Genomics Platform"/>
            <consortium name="The Broad Institute Genome Sequencing Center for Infectious Disease"/>
            <person name="Wu L."/>
            <person name="Ma J."/>
        </authorList>
    </citation>
    <scope>NUCLEOTIDE SEQUENCE [LARGE SCALE GENOMIC DNA]</scope>
    <source>
        <strain evidence="3">JCM 17326</strain>
    </source>
</reference>
<evidence type="ECO:0000313" key="2">
    <source>
        <dbReference type="EMBL" id="GAA3620523.1"/>
    </source>
</evidence>
<dbReference type="PANTHER" id="PTHR18964">
    <property type="entry name" value="ROK (REPRESSOR, ORF, KINASE) FAMILY"/>
    <property type="match status" value="1"/>
</dbReference>
<dbReference type="Pfam" id="PF00480">
    <property type="entry name" value="ROK"/>
    <property type="match status" value="1"/>
</dbReference>
<accession>A0ABP6ZVH0</accession>
<sequence length="297" mass="28899">MTSLALAVDIGGTKIAAGLVAADGTLVERRRTATPAGPSILPAVFELALPLTHRAVACGIATAGTVDRLGRIASSTDLLTGWAGTDVKGTAERTLRLPGVVLNDCHAAGVAEARVGAARDARLALVVAVGTGIGGAVCVDGRVQAGVTGTAGSIGHLPAPANTGARCSCGALDHIEAHAAGPAIERAHLRATGQALPLAEIGRLGSPVIAEAAALLGRVLAGAANLIDPDAIVIAGGVSMLGSVLLGPLEAAYRAETLPGPSAAPLLPAALGEDAGLVGAGLEALSHLENGSSCAAS</sequence>
<dbReference type="SUPFAM" id="SSF53067">
    <property type="entry name" value="Actin-like ATPase domain"/>
    <property type="match status" value="1"/>
</dbReference>
<gene>
    <name evidence="2" type="ORF">GCM10022419_127700</name>
</gene>
<dbReference type="Gene3D" id="3.30.420.40">
    <property type="match status" value="2"/>
</dbReference>
<evidence type="ECO:0000256" key="1">
    <source>
        <dbReference type="ARBA" id="ARBA00006479"/>
    </source>
</evidence>
<dbReference type="Proteomes" id="UP001500630">
    <property type="component" value="Unassembled WGS sequence"/>
</dbReference>
<protein>
    <submittedName>
        <fullName evidence="2">ROK family protein</fullName>
    </submittedName>
</protein>
<name>A0ABP6ZVH0_9ACTN</name>
<dbReference type="RefSeq" id="WP_345578946.1">
    <property type="nucleotide sequence ID" value="NZ_BAABDQ010000062.1"/>
</dbReference>